<sequence>LSCCVFRHSEKVFCRVLALWSPHVRLFEISHRASRVLLGGHPCGSMVIVQSSKAV</sequence>
<reference evidence="1" key="2">
    <citation type="submission" date="2016-06" db="EMBL/GenBank/DDBJ databases">
        <title>The genome of a short-lived fish provides insights into sex chromosome evolution and the genetic control of aging.</title>
        <authorList>
            <person name="Reichwald K."/>
            <person name="Felder M."/>
            <person name="Petzold A."/>
            <person name="Koch P."/>
            <person name="Groth M."/>
            <person name="Platzer M."/>
        </authorList>
    </citation>
    <scope>NUCLEOTIDE SEQUENCE</scope>
    <source>
        <tissue evidence="1">Brain</tissue>
    </source>
</reference>
<gene>
    <name evidence="1" type="primary">SIAE</name>
</gene>
<protein>
    <submittedName>
        <fullName evidence="1">Sialic acid acetylesterase</fullName>
    </submittedName>
</protein>
<evidence type="ECO:0000313" key="1">
    <source>
        <dbReference type="EMBL" id="SBS41823.1"/>
    </source>
</evidence>
<feature type="non-terminal residue" evidence="1">
    <location>
        <position position="1"/>
    </location>
</feature>
<reference evidence="1" key="1">
    <citation type="submission" date="2016-05" db="EMBL/GenBank/DDBJ databases">
        <authorList>
            <person name="Lavstsen T."/>
            <person name="Jespersen J.S."/>
        </authorList>
    </citation>
    <scope>NUCLEOTIDE SEQUENCE</scope>
    <source>
        <tissue evidence="1">Brain</tissue>
    </source>
</reference>
<proteinExistence type="predicted"/>
<dbReference type="AlphaFoldDB" id="A0A1A8U3Z4"/>
<dbReference type="EMBL" id="HAEJ01001366">
    <property type="protein sequence ID" value="SBS41823.1"/>
    <property type="molecule type" value="Transcribed_RNA"/>
</dbReference>
<name>A0A1A8U3Z4_NOTFU</name>
<accession>A0A1A8U3Z4</accession>
<organism evidence="1">
    <name type="scientific">Nothobranchius furzeri</name>
    <name type="common">Turquoise killifish</name>
    <dbReference type="NCBI Taxonomy" id="105023"/>
    <lineage>
        <taxon>Eukaryota</taxon>
        <taxon>Metazoa</taxon>
        <taxon>Chordata</taxon>
        <taxon>Craniata</taxon>
        <taxon>Vertebrata</taxon>
        <taxon>Euteleostomi</taxon>
        <taxon>Actinopterygii</taxon>
        <taxon>Neopterygii</taxon>
        <taxon>Teleostei</taxon>
        <taxon>Neoteleostei</taxon>
        <taxon>Acanthomorphata</taxon>
        <taxon>Ovalentaria</taxon>
        <taxon>Atherinomorphae</taxon>
        <taxon>Cyprinodontiformes</taxon>
        <taxon>Nothobranchiidae</taxon>
        <taxon>Nothobranchius</taxon>
    </lineage>
</organism>
<feature type="non-terminal residue" evidence="1">
    <location>
        <position position="55"/>
    </location>
</feature>